<sequence length="258" mass="28781">MSKMHFLLNDFYAFLIVFARLGGLIFLLPGFAENYVNPRIRVLIALTTAFLLAPILAHKIPGMPHEPFEFFIVFLTEFLVGYFAGILVRIMISSFEMAGALMGYQMNLANAFAEGPASSQQVALPGVFLGLMAVLLIFVTDLHHLYFRMFVQSYEVFRPVDPLSLTLMAQDILKTITNFLMASIVLSVQISAPVLMIGLLLHASSGFISRLMPQVQIFFIIQPLQIAVGFTILWLSIGVIMPFFLEKFETAISTLSAE</sequence>
<dbReference type="AlphaFoldDB" id="A0A1W6N3C3"/>
<dbReference type="STRING" id="1414854.GQ61_01790"/>
<evidence type="ECO:0008006" key="10">
    <source>
        <dbReference type="Google" id="ProtNLM"/>
    </source>
</evidence>
<reference evidence="8 9" key="1">
    <citation type="submission" date="2014-06" db="EMBL/GenBank/DDBJ databases">
        <title>The genome of the endonuclear symbiont Nucleicultrix amoebiphila.</title>
        <authorList>
            <person name="Schulz F."/>
            <person name="Horn M."/>
        </authorList>
    </citation>
    <scope>NUCLEOTIDE SEQUENCE [LARGE SCALE GENOMIC DNA]</scope>
    <source>
        <strain evidence="8 9">FS5</strain>
    </source>
</reference>
<name>A0A1W6N3C3_9PROT</name>
<feature type="transmembrane region" description="Helical" evidence="7">
    <location>
        <begin position="224"/>
        <end position="245"/>
    </location>
</feature>
<evidence type="ECO:0000256" key="3">
    <source>
        <dbReference type="ARBA" id="ARBA00022475"/>
    </source>
</evidence>
<feature type="transmembrane region" description="Helical" evidence="7">
    <location>
        <begin position="122"/>
        <end position="140"/>
    </location>
</feature>
<protein>
    <recommendedName>
        <fullName evidence="10">Flagellar biosynthetic protein FliR</fullName>
    </recommendedName>
</protein>
<feature type="transmembrane region" description="Helical" evidence="7">
    <location>
        <begin position="38"/>
        <end position="58"/>
    </location>
</feature>
<dbReference type="KEGG" id="naf:GQ61_01790"/>
<dbReference type="RefSeq" id="WP_085783644.1">
    <property type="nucleotide sequence ID" value="NZ_CP008743.1"/>
</dbReference>
<dbReference type="GO" id="GO:0005886">
    <property type="term" value="C:plasma membrane"/>
    <property type="evidence" value="ECO:0007669"/>
    <property type="project" value="UniProtKB-SubCell"/>
</dbReference>
<dbReference type="GO" id="GO:0006605">
    <property type="term" value="P:protein targeting"/>
    <property type="evidence" value="ECO:0007669"/>
    <property type="project" value="InterPro"/>
</dbReference>
<organism evidence="8 9">
    <name type="scientific">Candidatus Nucleicultrix amoebiphila FS5</name>
    <dbReference type="NCBI Taxonomy" id="1414854"/>
    <lineage>
        <taxon>Bacteria</taxon>
        <taxon>Pseudomonadati</taxon>
        <taxon>Pseudomonadota</taxon>
        <taxon>Alphaproteobacteria</taxon>
        <taxon>Holosporales</taxon>
        <taxon>Candidatus Nucleicultricaceae</taxon>
        <taxon>Candidatus Nucleicultrix</taxon>
    </lineage>
</organism>
<evidence type="ECO:0000256" key="5">
    <source>
        <dbReference type="ARBA" id="ARBA00022989"/>
    </source>
</evidence>
<gene>
    <name evidence="8" type="ORF">GQ61_01790</name>
</gene>
<evidence type="ECO:0000256" key="4">
    <source>
        <dbReference type="ARBA" id="ARBA00022692"/>
    </source>
</evidence>
<dbReference type="Proteomes" id="UP000237351">
    <property type="component" value="Chromosome"/>
</dbReference>
<keyword evidence="9" id="KW-1185">Reference proteome</keyword>
<proteinExistence type="inferred from homology"/>
<feature type="transmembrane region" description="Helical" evidence="7">
    <location>
        <begin position="12"/>
        <end position="32"/>
    </location>
</feature>
<evidence type="ECO:0000256" key="7">
    <source>
        <dbReference type="SAM" id="Phobius"/>
    </source>
</evidence>
<dbReference type="PRINTS" id="PR00953">
    <property type="entry name" value="TYPE3IMRPROT"/>
</dbReference>
<evidence type="ECO:0000313" key="8">
    <source>
        <dbReference type="EMBL" id="ARN84276.1"/>
    </source>
</evidence>
<evidence type="ECO:0000313" key="9">
    <source>
        <dbReference type="Proteomes" id="UP000237351"/>
    </source>
</evidence>
<evidence type="ECO:0000256" key="2">
    <source>
        <dbReference type="ARBA" id="ARBA00009772"/>
    </source>
</evidence>
<dbReference type="EMBL" id="CP008743">
    <property type="protein sequence ID" value="ARN84276.1"/>
    <property type="molecule type" value="Genomic_DNA"/>
</dbReference>
<accession>A0A1W6N3C3</accession>
<keyword evidence="3" id="KW-1003">Cell membrane</keyword>
<feature type="transmembrane region" description="Helical" evidence="7">
    <location>
        <begin position="70"/>
        <end position="92"/>
    </location>
</feature>
<comment type="subcellular location">
    <subcellularLocation>
        <location evidence="1">Cell membrane</location>
        <topology evidence="1">Multi-pass membrane protein</topology>
    </subcellularLocation>
</comment>
<dbReference type="OrthoDB" id="9779817at2"/>
<dbReference type="PANTHER" id="PTHR30065">
    <property type="entry name" value="FLAGELLAR BIOSYNTHETIC PROTEIN FLIR"/>
    <property type="match status" value="1"/>
</dbReference>
<keyword evidence="5 7" id="KW-1133">Transmembrane helix</keyword>
<dbReference type="PANTHER" id="PTHR30065:SF1">
    <property type="entry name" value="SURFACE PRESENTATION OF ANTIGENS PROTEIN SPAR"/>
    <property type="match status" value="1"/>
</dbReference>
<comment type="similarity">
    <text evidence="2">Belongs to the FliR/MopE/SpaR family.</text>
</comment>
<dbReference type="Pfam" id="PF01311">
    <property type="entry name" value="Bac_export_1"/>
    <property type="match status" value="1"/>
</dbReference>
<keyword evidence="4 7" id="KW-0812">Transmembrane</keyword>
<dbReference type="InterPro" id="IPR002010">
    <property type="entry name" value="T3SS_IM_R"/>
</dbReference>
<feature type="transmembrane region" description="Helical" evidence="7">
    <location>
        <begin position="179"/>
        <end position="204"/>
    </location>
</feature>
<keyword evidence="6 7" id="KW-0472">Membrane</keyword>
<evidence type="ECO:0000256" key="1">
    <source>
        <dbReference type="ARBA" id="ARBA00004651"/>
    </source>
</evidence>
<evidence type="ECO:0000256" key="6">
    <source>
        <dbReference type="ARBA" id="ARBA00023136"/>
    </source>
</evidence>